<dbReference type="Proteomes" id="UP001259347">
    <property type="component" value="Unassembled WGS sequence"/>
</dbReference>
<proteinExistence type="predicted"/>
<reference evidence="2 3" key="1">
    <citation type="submission" date="2023-07" db="EMBL/GenBank/DDBJ databases">
        <title>Sorghum-associated microbial communities from plants grown in Nebraska, USA.</title>
        <authorList>
            <person name="Schachtman D."/>
        </authorList>
    </citation>
    <scope>NUCLEOTIDE SEQUENCE [LARGE SCALE GENOMIC DNA]</scope>
    <source>
        <strain evidence="2 3">2980</strain>
    </source>
</reference>
<comment type="caution">
    <text evidence="2">The sequence shown here is derived from an EMBL/GenBank/DDBJ whole genome shotgun (WGS) entry which is preliminary data.</text>
</comment>
<dbReference type="EMBL" id="JAVDUM010000005">
    <property type="protein sequence ID" value="MDR6866769.1"/>
    <property type="molecule type" value="Genomic_DNA"/>
</dbReference>
<feature type="region of interest" description="Disordered" evidence="1">
    <location>
        <begin position="48"/>
        <end position="136"/>
    </location>
</feature>
<evidence type="ECO:0000313" key="2">
    <source>
        <dbReference type="EMBL" id="MDR6866769.1"/>
    </source>
</evidence>
<name>A0ABU1SAZ0_9MICO</name>
<organism evidence="2 3">
    <name type="scientific">Microbacterium resistens</name>
    <dbReference type="NCBI Taxonomy" id="156977"/>
    <lineage>
        <taxon>Bacteria</taxon>
        <taxon>Bacillati</taxon>
        <taxon>Actinomycetota</taxon>
        <taxon>Actinomycetes</taxon>
        <taxon>Micrococcales</taxon>
        <taxon>Microbacteriaceae</taxon>
        <taxon>Microbacterium</taxon>
    </lineage>
</organism>
<keyword evidence="3" id="KW-1185">Reference proteome</keyword>
<accession>A0ABU1SAZ0</accession>
<dbReference type="RefSeq" id="WP_310018889.1">
    <property type="nucleotide sequence ID" value="NZ_JAVDUM010000005.1"/>
</dbReference>
<feature type="compositionally biased region" description="Pro residues" evidence="1">
    <location>
        <begin position="56"/>
        <end position="77"/>
    </location>
</feature>
<gene>
    <name evidence="2" type="ORF">J2Y69_001368</name>
</gene>
<evidence type="ECO:0000313" key="3">
    <source>
        <dbReference type="Proteomes" id="UP001259347"/>
    </source>
</evidence>
<evidence type="ECO:0000256" key="1">
    <source>
        <dbReference type="SAM" id="MobiDB-lite"/>
    </source>
</evidence>
<protein>
    <submittedName>
        <fullName evidence="2">Uncharacterized protein</fullName>
    </submittedName>
</protein>
<feature type="compositionally biased region" description="Low complexity" evidence="1">
    <location>
        <begin position="95"/>
        <end position="136"/>
    </location>
</feature>
<sequence>MFTHPHLTYRVSQLELEQAAVRAERARVLAENADQIRPREGVLHRLRRSFARPAGPARPTPPAALPSPIPAPIPAPIPSVTAPRVRIPEPAAGVSSAAPETAATSCAAAPRIASGRSAGSRPAPASSARTAASRPA</sequence>